<comment type="subcellular location">
    <subcellularLocation>
        <location evidence="1">Endomembrane system</location>
        <topology evidence="1">Multi-pass membrane protein</topology>
    </subcellularLocation>
</comment>
<evidence type="ECO:0000259" key="13">
    <source>
        <dbReference type="PROSITE" id="PS51201"/>
    </source>
</evidence>
<sequence length="614" mass="65249">MSADGAPPFLSEALVLLAATVVAVPLAKRLGLGSVVGYLAAGAAIGPFGFGVMASGEEMLPVAELGVVLLLFVIGLELDPQKLWRMKRDIFGLGTAQVLFTGLSLYAAFYYTGYSVRTALVAGFGLALSSTAFALQILQERGQLSAPYGQRAFSILLLQDIAIVPLLAMVTILTPFSNGEAGPAVWMEVLTIVAAIGAVVVAGRYLASPLFAILAASHAREVMLAAALLVALGSAGLMHAVGVSMALGAFLAGVLLAESSFKHVLEADIEPFRSLLMGLFFAAIGMSLDFVLLVDNIALIIMGVTGVMLIKGIFLWALTRGSGSSNSDAMRIAVTLPQGGEFAFVLFTAAVSNRVMPYQTANLLNSIVILSMLLTPLACLLLDYVAARLKARGVENPMIETFEEATPTVLVVGFGRFGMMVAQILTAEGLEVRAIDVTPERIAYARRLGYKVYYGDATRPDVMAAAGAGKAALIAMCVEDDRVMGRAVEVVRDGFPQALIFCRATDRAHALELERQGVDYQIRETFESSLAFGKAALESLGIPPERIEEIEEDVRRRDEERLAIQLKDGILAGSDRLHGITPRRRITDRAVVPSVETSDDPVVAPVKGQDAAKV</sequence>
<dbReference type="Gene3D" id="3.40.50.720">
    <property type="entry name" value="NAD(P)-binding Rossmann-like Domain"/>
    <property type="match status" value="1"/>
</dbReference>
<dbReference type="Pfam" id="PF02254">
    <property type="entry name" value="TrkA_N"/>
    <property type="match status" value="1"/>
</dbReference>
<evidence type="ECO:0000256" key="10">
    <source>
        <dbReference type="ARBA" id="ARBA00023136"/>
    </source>
</evidence>
<dbReference type="GO" id="GO:0006813">
    <property type="term" value="P:potassium ion transport"/>
    <property type="evidence" value="ECO:0007669"/>
    <property type="project" value="UniProtKB-KW"/>
</dbReference>
<dbReference type="Pfam" id="PF00999">
    <property type="entry name" value="Na_H_Exchanger"/>
    <property type="match status" value="1"/>
</dbReference>
<evidence type="ECO:0000256" key="5">
    <source>
        <dbReference type="ARBA" id="ARBA00022538"/>
    </source>
</evidence>
<dbReference type="SUPFAM" id="SSF51735">
    <property type="entry name" value="NAD(P)-binding Rossmann-fold domains"/>
    <property type="match status" value="1"/>
</dbReference>
<dbReference type="InterPro" id="IPR003148">
    <property type="entry name" value="RCK_N"/>
</dbReference>
<name>A0A939EQ33_9HYPH</name>
<dbReference type="GO" id="GO:1902600">
    <property type="term" value="P:proton transmembrane transport"/>
    <property type="evidence" value="ECO:0007669"/>
    <property type="project" value="InterPro"/>
</dbReference>
<dbReference type="Gene3D" id="1.20.1530.20">
    <property type="match status" value="1"/>
</dbReference>
<dbReference type="InterPro" id="IPR036291">
    <property type="entry name" value="NAD(P)-bd_dom_sf"/>
</dbReference>
<comment type="similarity">
    <text evidence="2">Belongs to the monovalent cation:proton antiporter 2 (CPA2) transporter (TC 2.A.37) family.</text>
</comment>
<dbReference type="Proteomes" id="UP000664779">
    <property type="component" value="Unassembled WGS sequence"/>
</dbReference>
<organism evidence="14 15">
    <name type="scientific">Roseibium limicola</name>
    <dbReference type="NCBI Taxonomy" id="2816037"/>
    <lineage>
        <taxon>Bacteria</taxon>
        <taxon>Pseudomonadati</taxon>
        <taxon>Pseudomonadota</taxon>
        <taxon>Alphaproteobacteria</taxon>
        <taxon>Hyphomicrobiales</taxon>
        <taxon>Stappiaceae</taxon>
        <taxon>Roseibium</taxon>
    </lineage>
</organism>
<feature type="transmembrane region" description="Helical" evidence="12">
    <location>
        <begin position="59"/>
        <end position="78"/>
    </location>
</feature>
<feature type="transmembrane region" description="Helical" evidence="12">
    <location>
        <begin position="90"/>
        <end position="112"/>
    </location>
</feature>
<dbReference type="RefSeq" id="WP_206940853.1">
    <property type="nucleotide sequence ID" value="NZ_JAFLNF010000004.1"/>
</dbReference>
<dbReference type="InterPro" id="IPR006153">
    <property type="entry name" value="Cation/H_exchanger_TM"/>
</dbReference>
<feature type="domain" description="RCK N-terminal" evidence="13">
    <location>
        <begin position="406"/>
        <end position="522"/>
    </location>
</feature>
<dbReference type="GO" id="GO:0015297">
    <property type="term" value="F:antiporter activity"/>
    <property type="evidence" value="ECO:0007669"/>
    <property type="project" value="UniProtKB-KW"/>
</dbReference>
<evidence type="ECO:0000256" key="9">
    <source>
        <dbReference type="ARBA" id="ARBA00023065"/>
    </source>
</evidence>
<reference evidence="14" key="1">
    <citation type="submission" date="2021-03" db="EMBL/GenBank/DDBJ databases">
        <title>Roseibium sp. CAU 1637 isolated from Incheon.</title>
        <authorList>
            <person name="Kim W."/>
        </authorList>
    </citation>
    <scope>NUCLEOTIDE SEQUENCE</scope>
    <source>
        <strain evidence="14">CAU 1637</strain>
    </source>
</reference>
<keyword evidence="10 12" id="KW-0472">Membrane</keyword>
<keyword evidence="9" id="KW-0406">Ion transport</keyword>
<feature type="transmembrane region" description="Helical" evidence="12">
    <location>
        <begin position="330"/>
        <end position="351"/>
    </location>
</feature>
<feature type="transmembrane region" description="Helical" evidence="12">
    <location>
        <begin position="118"/>
        <end position="138"/>
    </location>
</feature>
<dbReference type="GO" id="GO:0012505">
    <property type="term" value="C:endomembrane system"/>
    <property type="evidence" value="ECO:0007669"/>
    <property type="project" value="UniProtKB-SubCell"/>
</dbReference>
<evidence type="ECO:0000256" key="2">
    <source>
        <dbReference type="ARBA" id="ARBA00005551"/>
    </source>
</evidence>
<keyword evidence="15" id="KW-1185">Reference proteome</keyword>
<dbReference type="PANTHER" id="PTHR46157">
    <property type="entry name" value="K(+) EFFLUX ANTIPORTER 3, CHLOROPLASTIC"/>
    <property type="match status" value="1"/>
</dbReference>
<feature type="region of interest" description="Disordered" evidence="11">
    <location>
        <begin position="591"/>
        <end position="614"/>
    </location>
</feature>
<evidence type="ECO:0000256" key="11">
    <source>
        <dbReference type="SAM" id="MobiDB-lite"/>
    </source>
</evidence>
<evidence type="ECO:0000256" key="7">
    <source>
        <dbReference type="ARBA" id="ARBA00022958"/>
    </source>
</evidence>
<evidence type="ECO:0000256" key="8">
    <source>
        <dbReference type="ARBA" id="ARBA00022989"/>
    </source>
</evidence>
<dbReference type="InterPro" id="IPR004771">
    <property type="entry name" value="K/H_exchanger"/>
</dbReference>
<feature type="transmembrane region" description="Helical" evidence="12">
    <location>
        <begin position="219"/>
        <end position="237"/>
    </location>
</feature>
<keyword evidence="8 12" id="KW-1133">Transmembrane helix</keyword>
<feature type="transmembrane region" description="Helical" evidence="12">
    <location>
        <begin position="273"/>
        <end position="291"/>
    </location>
</feature>
<dbReference type="AlphaFoldDB" id="A0A939EQ33"/>
<feature type="transmembrane region" description="Helical" evidence="12">
    <location>
        <begin position="150"/>
        <end position="173"/>
    </location>
</feature>
<proteinExistence type="inferred from homology"/>
<keyword evidence="3" id="KW-0813">Transport</keyword>
<dbReference type="GO" id="GO:0008324">
    <property type="term" value="F:monoatomic cation transmembrane transporter activity"/>
    <property type="evidence" value="ECO:0007669"/>
    <property type="project" value="InterPro"/>
</dbReference>
<dbReference type="FunFam" id="3.40.50.720:FF:000036">
    <property type="entry name" value="Glutathione-regulated potassium-efflux system protein KefB"/>
    <property type="match status" value="1"/>
</dbReference>
<dbReference type="PANTHER" id="PTHR46157:SF8">
    <property type="entry name" value="GLUTATHIONE-REGULATED POTASSIUM-EFFLUX SYSTEM PROTEIN"/>
    <property type="match status" value="1"/>
</dbReference>
<dbReference type="NCBIfam" id="TIGR00932">
    <property type="entry name" value="2a37"/>
    <property type="match status" value="1"/>
</dbReference>
<evidence type="ECO:0000256" key="12">
    <source>
        <dbReference type="SAM" id="Phobius"/>
    </source>
</evidence>
<feature type="transmembrane region" description="Helical" evidence="12">
    <location>
        <begin position="34"/>
        <end position="53"/>
    </location>
</feature>
<dbReference type="InterPro" id="IPR038770">
    <property type="entry name" value="Na+/solute_symporter_sf"/>
</dbReference>
<evidence type="ECO:0000256" key="3">
    <source>
        <dbReference type="ARBA" id="ARBA00022448"/>
    </source>
</evidence>
<keyword evidence="6 12" id="KW-0812">Transmembrane</keyword>
<dbReference type="PROSITE" id="PS51201">
    <property type="entry name" value="RCK_N"/>
    <property type="match status" value="1"/>
</dbReference>
<evidence type="ECO:0000256" key="4">
    <source>
        <dbReference type="ARBA" id="ARBA00022449"/>
    </source>
</evidence>
<feature type="transmembrane region" description="Helical" evidence="12">
    <location>
        <begin position="6"/>
        <end position="27"/>
    </location>
</feature>
<feature type="transmembrane region" description="Helical" evidence="12">
    <location>
        <begin position="297"/>
        <end position="318"/>
    </location>
</feature>
<dbReference type="GO" id="GO:0005886">
    <property type="term" value="C:plasma membrane"/>
    <property type="evidence" value="ECO:0007669"/>
    <property type="project" value="TreeGrafter"/>
</dbReference>
<comment type="caution">
    <text evidence="14">The sequence shown here is derived from an EMBL/GenBank/DDBJ whole genome shotgun (WGS) entry which is preliminary data.</text>
</comment>
<protein>
    <submittedName>
        <fullName evidence="14">Cation:proton antiporter</fullName>
    </submittedName>
</protein>
<evidence type="ECO:0000256" key="6">
    <source>
        <dbReference type="ARBA" id="ARBA00022692"/>
    </source>
</evidence>
<evidence type="ECO:0000313" key="15">
    <source>
        <dbReference type="Proteomes" id="UP000664779"/>
    </source>
</evidence>
<gene>
    <name evidence="14" type="ORF">J0X15_11700</name>
</gene>
<evidence type="ECO:0000313" key="14">
    <source>
        <dbReference type="EMBL" id="MBO0345886.1"/>
    </source>
</evidence>
<evidence type="ECO:0000256" key="1">
    <source>
        <dbReference type="ARBA" id="ARBA00004127"/>
    </source>
</evidence>
<feature type="transmembrane region" description="Helical" evidence="12">
    <location>
        <begin position="185"/>
        <end position="207"/>
    </location>
</feature>
<keyword evidence="7" id="KW-0630">Potassium</keyword>
<dbReference type="EMBL" id="JAFLNF010000004">
    <property type="protein sequence ID" value="MBO0345886.1"/>
    <property type="molecule type" value="Genomic_DNA"/>
</dbReference>
<keyword evidence="4" id="KW-0050">Antiport</keyword>
<keyword evidence="5" id="KW-0633">Potassium transport</keyword>
<feature type="transmembrane region" description="Helical" evidence="12">
    <location>
        <begin position="363"/>
        <end position="382"/>
    </location>
</feature>
<accession>A0A939EQ33</accession>